<dbReference type="SUPFAM" id="SSF52540">
    <property type="entry name" value="P-loop containing nucleoside triphosphate hydrolases"/>
    <property type="match status" value="1"/>
</dbReference>
<feature type="domain" description="Disease resistance protein winged helix" evidence="10">
    <location>
        <begin position="441"/>
        <end position="510"/>
    </location>
</feature>
<feature type="coiled-coil region" evidence="7">
    <location>
        <begin position="695"/>
        <end position="729"/>
    </location>
</feature>
<dbReference type="GO" id="GO:0009626">
    <property type="term" value="P:plant-type hypersensitive response"/>
    <property type="evidence" value="ECO:0007669"/>
    <property type="project" value="UniProtKB-ARBA"/>
</dbReference>
<evidence type="ECO:0000259" key="8">
    <source>
        <dbReference type="Pfam" id="PF00931"/>
    </source>
</evidence>
<dbReference type="SUPFAM" id="SSF52058">
    <property type="entry name" value="L domain-like"/>
    <property type="match status" value="1"/>
</dbReference>
<feature type="domain" description="Disease resistance N-terminal" evidence="9">
    <location>
        <begin position="12"/>
        <end position="97"/>
    </location>
</feature>
<dbReference type="PANTHER" id="PTHR36766:SF70">
    <property type="entry name" value="DISEASE RESISTANCE PROTEIN RGA4"/>
    <property type="match status" value="1"/>
</dbReference>
<dbReference type="InterPro" id="IPR058922">
    <property type="entry name" value="WHD_DRP"/>
</dbReference>
<feature type="domain" description="Disease resistance R13L4/SHOC-2-like LRR" evidence="11">
    <location>
        <begin position="572"/>
        <end position="898"/>
    </location>
</feature>
<proteinExistence type="inferred from homology"/>
<dbReference type="Pfam" id="PF23559">
    <property type="entry name" value="WHD_DRP"/>
    <property type="match status" value="1"/>
</dbReference>
<keyword evidence="2" id="KW-0433">Leucine-rich repeat</keyword>
<dbReference type="Pfam" id="PF18052">
    <property type="entry name" value="Rx_N"/>
    <property type="match status" value="1"/>
</dbReference>
<evidence type="ECO:0000313" key="12">
    <source>
        <dbReference type="EMBL" id="KAJ4746761.1"/>
    </source>
</evidence>
<dbReference type="PRINTS" id="PR00364">
    <property type="entry name" value="DISEASERSIST"/>
</dbReference>
<evidence type="ECO:0000256" key="4">
    <source>
        <dbReference type="ARBA" id="ARBA00022741"/>
    </source>
</evidence>
<keyword evidence="13" id="KW-1185">Reference proteome</keyword>
<dbReference type="EMBL" id="JAMFTS010000005">
    <property type="protein sequence ID" value="KAJ4746761.1"/>
    <property type="molecule type" value="Genomic_DNA"/>
</dbReference>
<dbReference type="Proteomes" id="UP001140206">
    <property type="component" value="Chromosome 5"/>
</dbReference>
<evidence type="ECO:0000259" key="10">
    <source>
        <dbReference type="Pfam" id="PF23559"/>
    </source>
</evidence>
<dbReference type="Gene3D" id="1.10.8.430">
    <property type="entry name" value="Helical domain of apoptotic protease-activating factors"/>
    <property type="match status" value="1"/>
</dbReference>
<dbReference type="InterPro" id="IPR027417">
    <property type="entry name" value="P-loop_NTPase"/>
</dbReference>
<keyword evidence="3" id="KW-0677">Repeat</keyword>
<evidence type="ECO:0000256" key="5">
    <source>
        <dbReference type="ARBA" id="ARBA00022821"/>
    </source>
</evidence>
<evidence type="ECO:0000259" key="9">
    <source>
        <dbReference type="Pfam" id="PF18052"/>
    </source>
</evidence>
<comment type="caution">
    <text evidence="12">The sequence shown here is derived from an EMBL/GenBank/DDBJ whole genome shotgun (WGS) entry which is preliminary data.</text>
</comment>
<keyword evidence="7" id="KW-0175">Coiled coil</keyword>
<evidence type="ECO:0000256" key="6">
    <source>
        <dbReference type="ARBA" id="ARBA00022840"/>
    </source>
</evidence>
<dbReference type="Gene3D" id="3.80.10.10">
    <property type="entry name" value="Ribonuclease Inhibitor"/>
    <property type="match status" value="2"/>
</dbReference>
<dbReference type="InterPro" id="IPR002182">
    <property type="entry name" value="NB-ARC"/>
</dbReference>
<evidence type="ECO:0000259" key="11">
    <source>
        <dbReference type="Pfam" id="PF23598"/>
    </source>
</evidence>
<dbReference type="AlphaFoldDB" id="A0AAV8BUB2"/>
<evidence type="ECO:0000256" key="1">
    <source>
        <dbReference type="ARBA" id="ARBA00008894"/>
    </source>
</evidence>
<dbReference type="InterPro" id="IPR038005">
    <property type="entry name" value="RX-like_CC"/>
</dbReference>
<dbReference type="FunFam" id="1.10.10.10:FF:000322">
    <property type="entry name" value="Probable disease resistance protein At1g63360"/>
    <property type="match status" value="1"/>
</dbReference>
<keyword evidence="5" id="KW-0611">Plant defense</keyword>
<dbReference type="GO" id="GO:0043531">
    <property type="term" value="F:ADP binding"/>
    <property type="evidence" value="ECO:0007669"/>
    <property type="project" value="InterPro"/>
</dbReference>
<dbReference type="GO" id="GO:0002758">
    <property type="term" value="P:innate immune response-activating signaling pathway"/>
    <property type="evidence" value="ECO:0007669"/>
    <property type="project" value="UniProtKB-ARBA"/>
</dbReference>
<comment type="similarity">
    <text evidence="1">Belongs to the disease resistance NB-LRR family.</text>
</comment>
<feature type="domain" description="NB-ARC" evidence="8">
    <location>
        <begin position="200"/>
        <end position="355"/>
    </location>
</feature>
<organism evidence="12 13">
    <name type="scientific">Rhynchospora pubera</name>
    <dbReference type="NCBI Taxonomy" id="906938"/>
    <lineage>
        <taxon>Eukaryota</taxon>
        <taxon>Viridiplantae</taxon>
        <taxon>Streptophyta</taxon>
        <taxon>Embryophyta</taxon>
        <taxon>Tracheophyta</taxon>
        <taxon>Spermatophyta</taxon>
        <taxon>Magnoliopsida</taxon>
        <taxon>Liliopsida</taxon>
        <taxon>Poales</taxon>
        <taxon>Cyperaceae</taxon>
        <taxon>Cyperoideae</taxon>
        <taxon>Rhynchosporeae</taxon>
        <taxon>Rhynchospora</taxon>
    </lineage>
</organism>
<accession>A0AAV8BUB2</accession>
<keyword evidence="4" id="KW-0547">Nucleotide-binding</keyword>
<dbReference type="Gene3D" id="1.20.5.4130">
    <property type="match status" value="1"/>
</dbReference>
<dbReference type="Pfam" id="PF00931">
    <property type="entry name" value="NB-ARC"/>
    <property type="match status" value="1"/>
</dbReference>
<sequence length="1062" mass="121929">MTMVLDAFLGNFGSLLAKMAEDEVGMLLGIPGEIEKLGDTICSIQRVLSDAEMKQIDSSTIKQWLMELKDVMYDADDLMDLCQIKAEDRRTRHYHPSSSKFSCGIDLLSCFRNPIFAHEIGKKIKELNARLDEIAKKKSNLGLIELPGVVGPSNIRRENLDISRITDPIVVLADIVGDKIEEDTKLLVQWLTAEENGVRDNVSAFAIVGMPGIGKTTLAKKVFNDPRIQEEFDLKFWVCVSKNLKGVQLLKCIIREAGDKHIDAEERSELVLTLQRLIRGKKFFLVLDDVWHESRNVWDELLRGPMISGTRGSKLLVTTRDGNVALFMNATASHQIQMEKLSDQDAWSLLIKLVAIDQTESKMLSDIGLELVKKCDGLPLAVKAIAGVLRKRNNNKAEWQKVLRSNLWSVDDLPSDFHRAFYLSYEDLPSHLKQCFIFCSLFPRDFEIYSLDLIYLWLAEGFLCDQGDLSFLELGKEYCTDLILRNLLEIEESEYDQYFFCKIHDLLRSFAEDLGKCENFKMRRGELSHRPQSLIKLRRLSIEGTVVDSEFFSKEKSVRTLFLQNNYLVDFLPSKLLSFSHIRIIDLCVSNITSLPHFLCDLVHLRYLNACGTKLKSLPNSIGNLKKLVYLNLGDCEQLSYVPPSIVNLLDLRFLCLCRTQVEAFPAGLRKLTKLVDLHGLKPSKNKYLNRFSSLEDLEALSQLSKLELESLENVYDINVAKKANLKEKVHLKNLSFSYTRKQKCQVPISSEEKKIVEDVLNMLSPPPSLEFLSIEDYFGNQLPNWLHMCTSLAQLEFLSRLILRDCECFSQLPSLGQLPNLEFLTIDGATSVTKIGREFLMDDMEDNIINEVRQSSILPFSQLNELYFYNMSQWVEWWWEEVQPAMPKLKRLLIEACPKLSSIPKGLSHHAISLESLMIEDADYLKSIEDLQSVKSLFVVDNPNLERISNLTNLSFIRIENCPNLNILENLKPFHRMQLWDLEIETLPEYLMATMPEKLTIWCRKELLLKIKSQKSGDSEWQKFEHIPIVKFYSDNESLYAVYQKTPSSFITNVNQQNQNN</sequence>
<dbReference type="CDD" id="cd14798">
    <property type="entry name" value="RX-CC_like"/>
    <property type="match status" value="1"/>
</dbReference>
<evidence type="ECO:0000256" key="2">
    <source>
        <dbReference type="ARBA" id="ARBA00022614"/>
    </source>
</evidence>
<dbReference type="Pfam" id="PF23598">
    <property type="entry name" value="LRR_14"/>
    <property type="match status" value="1"/>
</dbReference>
<protein>
    <submittedName>
        <fullName evidence="12">Disease resistance protein (CC-NBS-LRR)</fullName>
    </submittedName>
</protein>
<reference evidence="12" key="1">
    <citation type="submission" date="2022-08" db="EMBL/GenBank/DDBJ databases">
        <authorList>
            <person name="Marques A."/>
        </authorList>
    </citation>
    <scope>NUCLEOTIDE SEQUENCE</scope>
    <source>
        <strain evidence="12">RhyPub2mFocal</strain>
        <tissue evidence="12">Leaves</tissue>
    </source>
</reference>
<dbReference type="GO" id="GO:0005524">
    <property type="term" value="F:ATP binding"/>
    <property type="evidence" value="ECO:0007669"/>
    <property type="project" value="UniProtKB-KW"/>
</dbReference>
<dbReference type="InterPro" id="IPR032675">
    <property type="entry name" value="LRR_dom_sf"/>
</dbReference>
<gene>
    <name evidence="12" type="ORF">LUZ62_081166</name>
</gene>
<evidence type="ECO:0000256" key="3">
    <source>
        <dbReference type="ARBA" id="ARBA00022737"/>
    </source>
</evidence>
<dbReference type="InterPro" id="IPR055414">
    <property type="entry name" value="LRR_R13L4/SHOC2-like"/>
</dbReference>
<dbReference type="Gene3D" id="1.10.10.10">
    <property type="entry name" value="Winged helix-like DNA-binding domain superfamily/Winged helix DNA-binding domain"/>
    <property type="match status" value="1"/>
</dbReference>
<evidence type="ECO:0000256" key="7">
    <source>
        <dbReference type="SAM" id="Coils"/>
    </source>
</evidence>
<dbReference type="InterPro" id="IPR042197">
    <property type="entry name" value="Apaf_helical"/>
</dbReference>
<dbReference type="Gene3D" id="3.40.50.300">
    <property type="entry name" value="P-loop containing nucleotide triphosphate hydrolases"/>
    <property type="match status" value="1"/>
</dbReference>
<dbReference type="GO" id="GO:0042742">
    <property type="term" value="P:defense response to bacterium"/>
    <property type="evidence" value="ECO:0007669"/>
    <property type="project" value="UniProtKB-ARBA"/>
</dbReference>
<dbReference type="InterPro" id="IPR041118">
    <property type="entry name" value="Rx_N"/>
</dbReference>
<dbReference type="FunFam" id="3.40.50.300:FF:001091">
    <property type="entry name" value="Probable disease resistance protein At1g61300"/>
    <property type="match status" value="1"/>
</dbReference>
<dbReference type="InterPro" id="IPR036388">
    <property type="entry name" value="WH-like_DNA-bd_sf"/>
</dbReference>
<dbReference type="PANTHER" id="PTHR36766">
    <property type="entry name" value="PLANT BROAD-SPECTRUM MILDEW RESISTANCE PROTEIN RPW8"/>
    <property type="match status" value="1"/>
</dbReference>
<keyword evidence="6" id="KW-0067">ATP-binding</keyword>
<name>A0AAV8BUB2_9POAL</name>
<evidence type="ECO:0000313" key="13">
    <source>
        <dbReference type="Proteomes" id="UP001140206"/>
    </source>
</evidence>